<dbReference type="InterPro" id="IPR001503">
    <property type="entry name" value="Glyco_trans_10"/>
</dbReference>
<dbReference type="PANTHER" id="PTHR48438:SF1">
    <property type="entry name" value="ALPHA-(1,3)-FUCOSYLTRANSFERASE C-RELATED"/>
    <property type="match status" value="1"/>
</dbReference>
<dbReference type="SUPFAM" id="SSF53756">
    <property type="entry name" value="UDP-Glycosyltransferase/glycogen phosphorylase"/>
    <property type="match status" value="1"/>
</dbReference>
<dbReference type="GO" id="GO:0032580">
    <property type="term" value="C:Golgi cisterna membrane"/>
    <property type="evidence" value="ECO:0007669"/>
    <property type="project" value="UniProtKB-SubCell"/>
</dbReference>
<reference evidence="5 6" key="1">
    <citation type="submission" date="2024-05" db="EMBL/GenBank/DDBJ databases">
        <authorList>
            <person name="Wallberg A."/>
        </authorList>
    </citation>
    <scope>NUCLEOTIDE SEQUENCE [LARGE SCALE GENOMIC DNA]</scope>
</reference>
<keyword evidence="6" id="KW-1185">Reference proteome</keyword>
<dbReference type="EMBL" id="CAXKWB010002200">
    <property type="protein sequence ID" value="CAL4066379.1"/>
    <property type="molecule type" value="Genomic_DNA"/>
</dbReference>
<sequence>MANAVTNNVVMKVGIFIMKHPLLKMSNIKSVWLYATIFTLFIIISSLALHTQTLFLQYKLIRTTKPVFQNITDIIQKNNKLYINLTTNTDTKIYNLKNNRLSALEKIKEHKVGIHTNLFPVQMLSGDKEKKLISKKVILLWSLWFNYDWSEGFSNFNKQRDEDCPAWHCEFTYNKTRQQEADAIVFLSEVFSESRDIPHVPSQVWVWVDVEAPIEGPAVQAYKPLNSGCKHNLSKQVNWTMTYHRNADITYFYGYFLALNQTLRPVRPHMMSSFPETMQKYQEARDSGMTLKEEMLRSFISRGRLLFRFGSRRAIVSDRENQIHRLHNFQGTVVLTECG</sequence>
<keyword evidence="3" id="KW-1133">Transmembrane helix</keyword>
<feature type="domain" description="Fucosyltransferase N-terminal" evidence="4">
    <location>
        <begin position="135"/>
        <end position="254"/>
    </location>
</feature>
<evidence type="ECO:0000256" key="3">
    <source>
        <dbReference type="SAM" id="Phobius"/>
    </source>
</evidence>
<dbReference type="InterPro" id="IPR031481">
    <property type="entry name" value="Glyco_tran_10_N"/>
</dbReference>
<comment type="caution">
    <text evidence="5">The sequence shown here is derived from an EMBL/GenBank/DDBJ whole genome shotgun (WGS) entry which is preliminary data.</text>
</comment>
<evidence type="ECO:0000256" key="2">
    <source>
        <dbReference type="ARBA" id="ARBA00023034"/>
    </source>
</evidence>
<protein>
    <recommendedName>
        <fullName evidence="4">Fucosyltransferase N-terminal domain-containing protein</fullName>
    </recommendedName>
</protein>
<dbReference type="Pfam" id="PF17039">
    <property type="entry name" value="Glyco_tran_10_N"/>
    <property type="match status" value="1"/>
</dbReference>
<keyword evidence="3" id="KW-0812">Transmembrane</keyword>
<dbReference type="AlphaFoldDB" id="A0AAV2PYS9"/>
<dbReference type="Proteomes" id="UP001497623">
    <property type="component" value="Unassembled WGS sequence"/>
</dbReference>
<gene>
    <name evidence="5" type="ORF">MNOR_LOCUS5626</name>
</gene>
<dbReference type="GO" id="GO:0008417">
    <property type="term" value="F:fucosyltransferase activity"/>
    <property type="evidence" value="ECO:0007669"/>
    <property type="project" value="InterPro"/>
</dbReference>
<feature type="transmembrane region" description="Helical" evidence="3">
    <location>
        <begin position="31"/>
        <end position="49"/>
    </location>
</feature>
<evidence type="ECO:0000259" key="4">
    <source>
        <dbReference type="Pfam" id="PF17039"/>
    </source>
</evidence>
<evidence type="ECO:0000313" key="6">
    <source>
        <dbReference type="Proteomes" id="UP001497623"/>
    </source>
</evidence>
<name>A0AAV2PYS9_MEGNR</name>
<comment type="subcellular location">
    <subcellularLocation>
        <location evidence="1">Golgi apparatus</location>
        <location evidence="1">Golgi stack membrane</location>
        <topology evidence="1">Single-pass type II membrane protein</topology>
    </subcellularLocation>
</comment>
<feature type="non-terminal residue" evidence="5">
    <location>
        <position position="339"/>
    </location>
</feature>
<accession>A0AAV2PYS9</accession>
<keyword evidence="2" id="KW-0333">Golgi apparatus</keyword>
<evidence type="ECO:0000256" key="1">
    <source>
        <dbReference type="ARBA" id="ARBA00004447"/>
    </source>
</evidence>
<organism evidence="5 6">
    <name type="scientific">Meganyctiphanes norvegica</name>
    <name type="common">Northern krill</name>
    <name type="synonym">Thysanopoda norvegica</name>
    <dbReference type="NCBI Taxonomy" id="48144"/>
    <lineage>
        <taxon>Eukaryota</taxon>
        <taxon>Metazoa</taxon>
        <taxon>Ecdysozoa</taxon>
        <taxon>Arthropoda</taxon>
        <taxon>Crustacea</taxon>
        <taxon>Multicrustacea</taxon>
        <taxon>Malacostraca</taxon>
        <taxon>Eumalacostraca</taxon>
        <taxon>Eucarida</taxon>
        <taxon>Euphausiacea</taxon>
        <taxon>Euphausiidae</taxon>
        <taxon>Meganyctiphanes</taxon>
    </lineage>
</organism>
<evidence type="ECO:0000313" key="5">
    <source>
        <dbReference type="EMBL" id="CAL4066379.1"/>
    </source>
</evidence>
<keyword evidence="3" id="KW-0472">Membrane</keyword>
<proteinExistence type="predicted"/>
<dbReference type="PANTHER" id="PTHR48438">
    <property type="entry name" value="ALPHA-(1,3)-FUCOSYLTRANSFERASE C-RELATED"/>
    <property type="match status" value="1"/>
</dbReference>